<dbReference type="PANTHER" id="PTHR33121:SF71">
    <property type="entry name" value="OXYGEN SENSOR PROTEIN DOSP"/>
    <property type="match status" value="1"/>
</dbReference>
<evidence type="ECO:0000313" key="4">
    <source>
        <dbReference type="EMBL" id="MBO1752646.1"/>
    </source>
</evidence>
<feature type="domain" description="EAL" evidence="2">
    <location>
        <begin position="492"/>
        <end position="745"/>
    </location>
</feature>
<dbReference type="NCBIfam" id="TIGR00254">
    <property type="entry name" value="GGDEF"/>
    <property type="match status" value="1"/>
</dbReference>
<feature type="transmembrane region" description="Helical" evidence="1">
    <location>
        <begin position="156"/>
        <end position="177"/>
    </location>
</feature>
<comment type="caution">
    <text evidence="4">The sequence shown here is derived from an EMBL/GenBank/DDBJ whole genome shotgun (WGS) entry which is preliminary data.</text>
</comment>
<dbReference type="SMART" id="SM00267">
    <property type="entry name" value="GGDEF"/>
    <property type="match status" value="1"/>
</dbReference>
<proteinExistence type="predicted"/>
<feature type="transmembrane region" description="Helical" evidence="1">
    <location>
        <begin position="34"/>
        <end position="54"/>
    </location>
</feature>
<feature type="transmembrane region" description="Helical" evidence="1">
    <location>
        <begin position="189"/>
        <end position="214"/>
    </location>
</feature>
<keyword evidence="1" id="KW-0812">Transmembrane</keyword>
<dbReference type="InterPro" id="IPR043128">
    <property type="entry name" value="Rev_trsase/Diguanyl_cyclase"/>
</dbReference>
<dbReference type="SMART" id="SM00052">
    <property type="entry name" value="EAL"/>
    <property type="match status" value="1"/>
</dbReference>
<feature type="domain" description="GGDEF" evidence="3">
    <location>
        <begin position="351"/>
        <end position="483"/>
    </location>
</feature>
<dbReference type="EMBL" id="JAGEMK010000007">
    <property type="protein sequence ID" value="MBO1752646.1"/>
    <property type="molecule type" value="Genomic_DNA"/>
</dbReference>
<dbReference type="InterPro" id="IPR050706">
    <property type="entry name" value="Cyclic-di-GMP_PDE-like"/>
</dbReference>
<evidence type="ECO:0000256" key="1">
    <source>
        <dbReference type="SAM" id="Phobius"/>
    </source>
</evidence>
<dbReference type="Proteomes" id="UP000664209">
    <property type="component" value="Unassembled WGS sequence"/>
</dbReference>
<dbReference type="RefSeq" id="WP_208056338.1">
    <property type="nucleotide sequence ID" value="NZ_JAGEMK010000007.1"/>
</dbReference>
<keyword evidence="1" id="KW-0472">Membrane</keyword>
<evidence type="ECO:0000259" key="2">
    <source>
        <dbReference type="PROSITE" id="PS50883"/>
    </source>
</evidence>
<dbReference type="InterPro" id="IPR001633">
    <property type="entry name" value="EAL_dom"/>
</dbReference>
<feature type="transmembrane region" description="Helical" evidence="1">
    <location>
        <begin position="9"/>
        <end position="28"/>
    </location>
</feature>
<gene>
    <name evidence="4" type="ORF">J4G33_12605</name>
</gene>
<dbReference type="InterPro" id="IPR029787">
    <property type="entry name" value="Nucleotide_cyclase"/>
</dbReference>
<feature type="transmembrane region" description="Helical" evidence="1">
    <location>
        <begin position="94"/>
        <end position="111"/>
    </location>
</feature>
<dbReference type="InterPro" id="IPR035919">
    <property type="entry name" value="EAL_sf"/>
</dbReference>
<dbReference type="PROSITE" id="PS50883">
    <property type="entry name" value="EAL"/>
    <property type="match status" value="1"/>
</dbReference>
<name>A0A939LQJ0_9CELL</name>
<evidence type="ECO:0000313" key="5">
    <source>
        <dbReference type="Proteomes" id="UP000664209"/>
    </source>
</evidence>
<accession>A0A939LQJ0</accession>
<dbReference type="Pfam" id="PF00990">
    <property type="entry name" value="GGDEF"/>
    <property type="match status" value="1"/>
</dbReference>
<feature type="transmembrane region" description="Helical" evidence="1">
    <location>
        <begin position="261"/>
        <end position="281"/>
    </location>
</feature>
<dbReference type="SUPFAM" id="SSF55073">
    <property type="entry name" value="Nucleotide cyclase"/>
    <property type="match status" value="1"/>
</dbReference>
<feature type="transmembrane region" description="Helical" evidence="1">
    <location>
        <begin position="123"/>
        <end position="144"/>
    </location>
</feature>
<dbReference type="CDD" id="cd01948">
    <property type="entry name" value="EAL"/>
    <property type="match status" value="1"/>
</dbReference>
<feature type="transmembrane region" description="Helical" evidence="1">
    <location>
        <begin position="287"/>
        <end position="306"/>
    </location>
</feature>
<dbReference type="Pfam" id="PF00563">
    <property type="entry name" value="EAL"/>
    <property type="match status" value="1"/>
</dbReference>
<dbReference type="Gene3D" id="3.30.70.270">
    <property type="match status" value="1"/>
</dbReference>
<organism evidence="4 5">
    <name type="scientific">Actinotalea soli</name>
    <dbReference type="NCBI Taxonomy" id="2819234"/>
    <lineage>
        <taxon>Bacteria</taxon>
        <taxon>Bacillati</taxon>
        <taxon>Actinomycetota</taxon>
        <taxon>Actinomycetes</taxon>
        <taxon>Micrococcales</taxon>
        <taxon>Cellulomonadaceae</taxon>
        <taxon>Actinotalea</taxon>
    </lineage>
</organism>
<dbReference type="CDD" id="cd01949">
    <property type="entry name" value="GGDEF"/>
    <property type="match status" value="1"/>
</dbReference>
<keyword evidence="1" id="KW-1133">Transmembrane helix</keyword>
<sequence>MTSAGSRVWLWYLGLGVLVLVVQLALPVGPARELLFVLVGASAVVATLVGIRVYRPRSPLAWYLMAAGMAFWVSGDVLWGVFDHVLGIDPFPSFADVLYLTGYPFLAAGLFQLSRRALAGRNLAAVIDALIVATGLALVLWVVFIQPTWTDAEGDLLTRVVGVAYPVLDVVLVTQLVHMGASTLVRTTALRLLGGAFLTVLAADLLFQAVAYLPQLEARAHWIDAGWIIAYLLWGSAALHPSMASRMSVSGTDRFGGTRRMVFLAFAVMVLPVTLLVEHALRQPAHIVEVALAAVVIVALVALRTIGLVRRLREQSGHLELLADTDFVTGVENPRRVSERVDDLLTRAPPTPVALLAVSVERFAEINETLGARTGDEILRAVAGRLERVVGDRGTVGRVTGGGFGIVVPRLAAEAEADRFAASLRAAFDEPVAVAEVTVSVDVTIGIALGPVDGATTEELHQRVDTALSAAAERPERIARYAQRMDATWTHAPQLMAELEQALTAGDVVVHYQPQVEVLTGRVLGVEALVRWQHPVHGTIPPVAFVPAAERTGLIRLLTLYVLDRSLAQCATWREEGINLTVAVNLSVRNLLDPGFVAAVRAALRHHHLPASCLELEITETMSMVDPVRSLEVLTDLDRLGVALSVDDYGTGHSSLAYLQRLPLRRLKIDRSFVMGVVDDVASAAIVRSTIELARHLGLSVVAEGVEDDATLLALAEMRCFAAQGFGLARPAPAEQIPGLVAGIEARVPTVLGIGVPQPSLPRDRPVRAAVKPAGP</sequence>
<evidence type="ECO:0000259" key="3">
    <source>
        <dbReference type="PROSITE" id="PS50887"/>
    </source>
</evidence>
<dbReference type="Gene3D" id="3.20.20.450">
    <property type="entry name" value="EAL domain"/>
    <property type="match status" value="1"/>
</dbReference>
<dbReference type="SUPFAM" id="SSF141868">
    <property type="entry name" value="EAL domain-like"/>
    <property type="match status" value="1"/>
</dbReference>
<reference evidence="4" key="1">
    <citation type="submission" date="2021-03" db="EMBL/GenBank/DDBJ databases">
        <title>Actinotalea soli sp. nov., isolated from soil.</title>
        <authorList>
            <person name="Ping W."/>
            <person name="Zhang J."/>
        </authorList>
    </citation>
    <scope>NUCLEOTIDE SEQUENCE</scope>
    <source>
        <strain evidence="4">BY-33</strain>
    </source>
</reference>
<feature type="transmembrane region" description="Helical" evidence="1">
    <location>
        <begin position="61"/>
        <end position="82"/>
    </location>
</feature>
<dbReference type="GO" id="GO:0071111">
    <property type="term" value="F:cyclic-guanylate-specific phosphodiesterase activity"/>
    <property type="evidence" value="ECO:0007669"/>
    <property type="project" value="InterPro"/>
</dbReference>
<dbReference type="PROSITE" id="PS50887">
    <property type="entry name" value="GGDEF"/>
    <property type="match status" value="1"/>
</dbReference>
<dbReference type="PANTHER" id="PTHR33121">
    <property type="entry name" value="CYCLIC DI-GMP PHOSPHODIESTERASE PDEF"/>
    <property type="match status" value="1"/>
</dbReference>
<dbReference type="InterPro" id="IPR000160">
    <property type="entry name" value="GGDEF_dom"/>
</dbReference>
<keyword evidence="5" id="KW-1185">Reference proteome</keyword>
<dbReference type="AlphaFoldDB" id="A0A939LQJ0"/>
<protein>
    <submittedName>
        <fullName evidence="4">GGDEF domain-containing protein</fullName>
    </submittedName>
</protein>
<feature type="transmembrane region" description="Helical" evidence="1">
    <location>
        <begin position="220"/>
        <end position="240"/>
    </location>
</feature>